<dbReference type="EMBL" id="JADBEO010000029">
    <property type="protein sequence ID" value="MDR4307623.1"/>
    <property type="molecule type" value="Genomic_DNA"/>
</dbReference>
<gene>
    <name evidence="5" type="ORF">IHQ68_13440</name>
</gene>
<dbReference type="Pfam" id="PF01638">
    <property type="entry name" value="HxlR"/>
    <property type="match status" value="1"/>
</dbReference>
<keyword evidence="3" id="KW-0804">Transcription</keyword>
<dbReference type="InterPro" id="IPR036388">
    <property type="entry name" value="WH-like_DNA-bd_sf"/>
</dbReference>
<keyword evidence="1" id="KW-0805">Transcription regulation</keyword>
<protein>
    <submittedName>
        <fullName evidence="5">Helix-turn-helix transcriptional regulator</fullName>
    </submittedName>
</protein>
<sequence length="177" mass="19448">MEQVHGRCPRYGFLTEYLLVTLRERTQGGTFLKPGHTDVPAAGPLEGYDGAESEGCRMVNSVLARVGDKWSLLVVMFLSDGSKRFSELKRMIGGISQRMLTLTLRGLERDGLVTRTVTPIIPPRVDYELTELGRSLQGHAVALAGWAHANGDRIAEARRRFDGEGESGEVRHAVAAE</sequence>
<dbReference type="PANTHER" id="PTHR33204">
    <property type="entry name" value="TRANSCRIPTIONAL REGULATOR, MARR FAMILY"/>
    <property type="match status" value="1"/>
</dbReference>
<feature type="domain" description="HTH hxlR-type" evidence="4">
    <location>
        <begin position="56"/>
        <end position="155"/>
    </location>
</feature>
<dbReference type="InterPro" id="IPR036390">
    <property type="entry name" value="WH_DNA-bd_sf"/>
</dbReference>
<proteinExistence type="predicted"/>
<evidence type="ECO:0000256" key="3">
    <source>
        <dbReference type="ARBA" id="ARBA00023163"/>
    </source>
</evidence>
<organism evidence="5 6">
    <name type="scientific">Chelatococcus sambhunathii</name>
    <dbReference type="NCBI Taxonomy" id="363953"/>
    <lineage>
        <taxon>Bacteria</taxon>
        <taxon>Pseudomonadati</taxon>
        <taxon>Pseudomonadota</taxon>
        <taxon>Alphaproteobacteria</taxon>
        <taxon>Hyphomicrobiales</taxon>
        <taxon>Chelatococcaceae</taxon>
        <taxon>Chelatococcus</taxon>
    </lineage>
</organism>
<dbReference type="PROSITE" id="PS51118">
    <property type="entry name" value="HTH_HXLR"/>
    <property type="match status" value="1"/>
</dbReference>
<dbReference type="Proteomes" id="UP001181622">
    <property type="component" value="Unassembled WGS sequence"/>
</dbReference>
<evidence type="ECO:0000313" key="6">
    <source>
        <dbReference type="Proteomes" id="UP001181622"/>
    </source>
</evidence>
<keyword evidence="6" id="KW-1185">Reference proteome</keyword>
<evidence type="ECO:0000259" key="4">
    <source>
        <dbReference type="PROSITE" id="PS51118"/>
    </source>
</evidence>
<reference evidence="5" key="1">
    <citation type="submission" date="2020-10" db="EMBL/GenBank/DDBJ databases">
        <authorList>
            <person name="Abbas A."/>
            <person name="Razzaq R."/>
            <person name="Waqas M."/>
            <person name="Abbas N."/>
            <person name="Nielsen T.K."/>
            <person name="Hansen L.H."/>
            <person name="Hussain S."/>
            <person name="Shahid M."/>
        </authorList>
    </citation>
    <scope>NUCLEOTIDE SEQUENCE</scope>
    <source>
        <strain evidence="5">S14</strain>
    </source>
</reference>
<dbReference type="SUPFAM" id="SSF46785">
    <property type="entry name" value="Winged helix' DNA-binding domain"/>
    <property type="match status" value="1"/>
</dbReference>
<dbReference type="PANTHER" id="PTHR33204:SF39">
    <property type="entry name" value="TRANSCRIPTIONAL REGULATORY PROTEIN"/>
    <property type="match status" value="1"/>
</dbReference>
<dbReference type="InterPro" id="IPR002577">
    <property type="entry name" value="HTH_HxlR"/>
</dbReference>
<comment type="caution">
    <text evidence="5">The sequence shown here is derived from an EMBL/GenBank/DDBJ whole genome shotgun (WGS) entry which is preliminary data.</text>
</comment>
<accession>A0ABU1DHM4</accession>
<name>A0ABU1DHM4_9HYPH</name>
<evidence type="ECO:0000256" key="1">
    <source>
        <dbReference type="ARBA" id="ARBA00023015"/>
    </source>
</evidence>
<evidence type="ECO:0000256" key="2">
    <source>
        <dbReference type="ARBA" id="ARBA00023125"/>
    </source>
</evidence>
<dbReference type="Gene3D" id="1.10.10.10">
    <property type="entry name" value="Winged helix-like DNA-binding domain superfamily/Winged helix DNA-binding domain"/>
    <property type="match status" value="1"/>
</dbReference>
<keyword evidence="2" id="KW-0238">DNA-binding</keyword>
<evidence type="ECO:0000313" key="5">
    <source>
        <dbReference type="EMBL" id="MDR4307623.1"/>
    </source>
</evidence>